<dbReference type="Pfam" id="PF06983">
    <property type="entry name" value="3-dmu-9_3-mt"/>
    <property type="match status" value="1"/>
</dbReference>
<dbReference type="PANTHER" id="PTHR33990">
    <property type="entry name" value="PROTEIN YJDN-RELATED"/>
    <property type="match status" value="1"/>
</dbReference>
<reference evidence="2" key="1">
    <citation type="submission" date="2021-01" db="EMBL/GenBank/DDBJ databases">
        <title>Ramlibacter sp. strain AW1 16S ribosomal RNA gene Genome sequencing and assembly.</title>
        <authorList>
            <person name="Kang M."/>
        </authorList>
    </citation>
    <scope>NUCLEOTIDE SEQUENCE</scope>
    <source>
        <strain evidence="2">AW1</strain>
    </source>
</reference>
<evidence type="ECO:0000313" key="3">
    <source>
        <dbReference type="Proteomes" id="UP000613011"/>
    </source>
</evidence>
<organism evidence="2 3">
    <name type="scientific">Ramlibacter aurantiacus</name>
    <dbReference type="NCBI Taxonomy" id="2801330"/>
    <lineage>
        <taxon>Bacteria</taxon>
        <taxon>Pseudomonadati</taxon>
        <taxon>Pseudomonadota</taxon>
        <taxon>Betaproteobacteria</taxon>
        <taxon>Burkholderiales</taxon>
        <taxon>Comamonadaceae</taxon>
        <taxon>Ramlibacter</taxon>
    </lineage>
</organism>
<keyword evidence="3" id="KW-1185">Reference proteome</keyword>
<dbReference type="Proteomes" id="UP000613011">
    <property type="component" value="Unassembled WGS sequence"/>
</dbReference>
<protein>
    <submittedName>
        <fullName evidence="2">VOC family protein</fullName>
    </submittedName>
</protein>
<gene>
    <name evidence="2" type="ORF">JI739_14480</name>
</gene>
<name>A0A936ZUT8_9BURK</name>
<proteinExistence type="predicted"/>
<comment type="caution">
    <text evidence="2">The sequence shown here is derived from an EMBL/GenBank/DDBJ whole genome shotgun (WGS) entry which is preliminary data.</text>
</comment>
<dbReference type="SUPFAM" id="SSF54593">
    <property type="entry name" value="Glyoxalase/Bleomycin resistance protein/Dihydroxybiphenyl dioxygenase"/>
    <property type="match status" value="1"/>
</dbReference>
<dbReference type="InterPro" id="IPR028973">
    <property type="entry name" value="PhnB-like"/>
</dbReference>
<accession>A0A936ZUT8</accession>
<evidence type="ECO:0000313" key="2">
    <source>
        <dbReference type="EMBL" id="MBL0421560.1"/>
    </source>
</evidence>
<dbReference type="AlphaFoldDB" id="A0A936ZUT8"/>
<dbReference type="InterPro" id="IPR029068">
    <property type="entry name" value="Glyas_Bleomycin-R_OHBP_Dase"/>
</dbReference>
<dbReference type="EMBL" id="JAEQNA010000005">
    <property type="protein sequence ID" value="MBL0421560.1"/>
    <property type="molecule type" value="Genomic_DNA"/>
</dbReference>
<dbReference type="CDD" id="cd06588">
    <property type="entry name" value="PhnB_like"/>
    <property type="match status" value="1"/>
</dbReference>
<dbReference type="Gene3D" id="3.10.180.10">
    <property type="entry name" value="2,3-Dihydroxybiphenyl 1,2-Dioxygenase, domain 1"/>
    <property type="match status" value="1"/>
</dbReference>
<sequence length="136" mass="15044">MESYLFFGGNCEEALNFYKQSLGGEIVTLMRYEGSPMDTAQLAANWKQKVMHSTFECEGARFMASDTMPGQPAPDYSGFAMSLYVPGSDAEKARRAFNALAEGGKVTMPFTPPFWGGHFGMLTDRFGVPWMVSSEH</sequence>
<evidence type="ECO:0000259" key="1">
    <source>
        <dbReference type="Pfam" id="PF06983"/>
    </source>
</evidence>
<feature type="domain" description="PhnB-like" evidence="1">
    <location>
        <begin position="3"/>
        <end position="132"/>
    </location>
</feature>
<dbReference type="PANTHER" id="PTHR33990:SF1">
    <property type="entry name" value="PROTEIN YJDN"/>
    <property type="match status" value="1"/>
</dbReference>